<protein>
    <submittedName>
        <fullName evidence="2">Uncharacterized protein</fullName>
    </submittedName>
</protein>
<keyword evidence="1" id="KW-0732">Signal</keyword>
<dbReference type="AlphaFoldDB" id="A0AAW0E2I6"/>
<feature type="signal peptide" evidence="1">
    <location>
        <begin position="1"/>
        <end position="22"/>
    </location>
</feature>
<name>A0AAW0E2I6_9AGAR</name>
<evidence type="ECO:0000313" key="3">
    <source>
        <dbReference type="Proteomes" id="UP001383192"/>
    </source>
</evidence>
<dbReference type="Proteomes" id="UP001383192">
    <property type="component" value="Unassembled WGS sequence"/>
</dbReference>
<feature type="chain" id="PRO_5043485896" evidence="1">
    <location>
        <begin position="23"/>
        <end position="248"/>
    </location>
</feature>
<comment type="caution">
    <text evidence="2">The sequence shown here is derived from an EMBL/GenBank/DDBJ whole genome shotgun (WGS) entry which is preliminary data.</text>
</comment>
<sequence>MVSQTSTAVVVGLVFLAVSVSATPFPSPLPIPVYSDPVHSFSLRSDVTFLEGRAAWNANLSAPAPRAALPRNAVNVVELLGTFPQRTDRMRDCAKNCKTAAEFEQRCSSSLPNFQNVLEDIDTGLKPMAARAGLANYDNSDELETLLKHIIDLTKSSLHDIWWLTTEIPLVGPMLGGIVYEIKCIVDELLDITENITDGILNAFKPDLVILRKACGCDDAVLGVCLGDLGLGDLGVGGLGLGNRIVNL</sequence>
<evidence type="ECO:0000256" key="1">
    <source>
        <dbReference type="SAM" id="SignalP"/>
    </source>
</evidence>
<proteinExistence type="predicted"/>
<keyword evidence="3" id="KW-1185">Reference proteome</keyword>
<reference evidence="2 3" key="1">
    <citation type="submission" date="2024-01" db="EMBL/GenBank/DDBJ databases">
        <title>A draft genome for a cacao thread blight-causing isolate of Paramarasmius palmivorus.</title>
        <authorList>
            <person name="Baruah I.K."/>
            <person name="Bukari Y."/>
            <person name="Amoako-Attah I."/>
            <person name="Meinhardt L.W."/>
            <person name="Bailey B.A."/>
            <person name="Cohen S.P."/>
        </authorList>
    </citation>
    <scope>NUCLEOTIDE SEQUENCE [LARGE SCALE GENOMIC DNA]</scope>
    <source>
        <strain evidence="2 3">GH-12</strain>
    </source>
</reference>
<evidence type="ECO:0000313" key="2">
    <source>
        <dbReference type="EMBL" id="KAK7058952.1"/>
    </source>
</evidence>
<dbReference type="EMBL" id="JAYKXP010000004">
    <property type="protein sequence ID" value="KAK7058952.1"/>
    <property type="molecule type" value="Genomic_DNA"/>
</dbReference>
<organism evidence="2 3">
    <name type="scientific">Paramarasmius palmivorus</name>
    <dbReference type="NCBI Taxonomy" id="297713"/>
    <lineage>
        <taxon>Eukaryota</taxon>
        <taxon>Fungi</taxon>
        <taxon>Dikarya</taxon>
        <taxon>Basidiomycota</taxon>
        <taxon>Agaricomycotina</taxon>
        <taxon>Agaricomycetes</taxon>
        <taxon>Agaricomycetidae</taxon>
        <taxon>Agaricales</taxon>
        <taxon>Marasmiineae</taxon>
        <taxon>Marasmiaceae</taxon>
        <taxon>Paramarasmius</taxon>
    </lineage>
</organism>
<accession>A0AAW0E2I6</accession>
<gene>
    <name evidence="2" type="ORF">VNI00_001576</name>
</gene>